<accession>A0AAV3XUJ8</accession>
<proteinExistence type="predicted"/>
<organism evidence="1 2">
    <name type="scientific">Plakobranchus ocellatus</name>
    <dbReference type="NCBI Taxonomy" id="259542"/>
    <lineage>
        <taxon>Eukaryota</taxon>
        <taxon>Metazoa</taxon>
        <taxon>Spiralia</taxon>
        <taxon>Lophotrochozoa</taxon>
        <taxon>Mollusca</taxon>
        <taxon>Gastropoda</taxon>
        <taxon>Heterobranchia</taxon>
        <taxon>Euthyneura</taxon>
        <taxon>Panpulmonata</taxon>
        <taxon>Sacoglossa</taxon>
        <taxon>Placobranchoidea</taxon>
        <taxon>Plakobranchidae</taxon>
        <taxon>Plakobranchus</taxon>
    </lineage>
</organism>
<comment type="caution">
    <text evidence="1">The sequence shown here is derived from an EMBL/GenBank/DDBJ whole genome shotgun (WGS) entry which is preliminary data.</text>
</comment>
<protein>
    <submittedName>
        <fullName evidence="1">Uncharacterized protein</fullName>
    </submittedName>
</protein>
<name>A0AAV3XUJ8_9GAST</name>
<gene>
    <name evidence="1" type="ORF">PoB_000069700</name>
</gene>
<dbReference type="AlphaFoldDB" id="A0AAV3XUJ8"/>
<reference evidence="1 2" key="1">
    <citation type="journal article" date="2021" name="Elife">
        <title>Chloroplast acquisition without the gene transfer in kleptoplastic sea slugs, Plakobranchus ocellatus.</title>
        <authorList>
            <person name="Maeda T."/>
            <person name="Takahashi S."/>
            <person name="Yoshida T."/>
            <person name="Shimamura S."/>
            <person name="Takaki Y."/>
            <person name="Nagai Y."/>
            <person name="Toyoda A."/>
            <person name="Suzuki Y."/>
            <person name="Arimoto A."/>
            <person name="Ishii H."/>
            <person name="Satoh N."/>
            <person name="Nishiyama T."/>
            <person name="Hasebe M."/>
            <person name="Maruyama T."/>
            <person name="Minagawa J."/>
            <person name="Obokata J."/>
            <person name="Shigenobu S."/>
        </authorList>
    </citation>
    <scope>NUCLEOTIDE SEQUENCE [LARGE SCALE GENOMIC DNA]</scope>
</reference>
<keyword evidence="2" id="KW-1185">Reference proteome</keyword>
<evidence type="ECO:0000313" key="1">
    <source>
        <dbReference type="EMBL" id="GFN74191.1"/>
    </source>
</evidence>
<evidence type="ECO:0000313" key="2">
    <source>
        <dbReference type="Proteomes" id="UP000735302"/>
    </source>
</evidence>
<dbReference type="EMBL" id="BLXT01000055">
    <property type="protein sequence ID" value="GFN74191.1"/>
    <property type="molecule type" value="Genomic_DNA"/>
</dbReference>
<sequence>MSVRLLKILKELIPFSRPCNNGQIQRGPSTLWRLRLFRSISCRTSPLHFPPRHPPQKLRAVWYGRLFGLFRCDIIVPESLRSHYCETPPIKTSRSYIASVMRDYADEHKLLGQPRRTLNKSYIGKNIFLAKRLLPWNLEPGLIVDEIYKVVEYTPEVFPGIR</sequence>
<dbReference type="Proteomes" id="UP000735302">
    <property type="component" value="Unassembled WGS sequence"/>
</dbReference>